<name>A0A9P6U2G5_9FUNG</name>
<dbReference type="OrthoDB" id="2433939at2759"/>
<gene>
    <name evidence="2" type="ORF">BG011_004604</name>
</gene>
<feature type="region of interest" description="Disordered" evidence="1">
    <location>
        <begin position="130"/>
        <end position="163"/>
    </location>
</feature>
<keyword evidence="3" id="KW-1185">Reference proteome</keyword>
<protein>
    <submittedName>
        <fullName evidence="2">Uncharacterized protein</fullName>
    </submittedName>
</protein>
<dbReference type="AlphaFoldDB" id="A0A9P6U2G5"/>
<evidence type="ECO:0000313" key="3">
    <source>
        <dbReference type="Proteomes" id="UP000726737"/>
    </source>
</evidence>
<feature type="compositionally biased region" description="Polar residues" evidence="1">
    <location>
        <begin position="130"/>
        <end position="142"/>
    </location>
</feature>
<feature type="compositionally biased region" description="Low complexity" evidence="1">
    <location>
        <begin position="436"/>
        <end position="457"/>
    </location>
</feature>
<evidence type="ECO:0000313" key="2">
    <source>
        <dbReference type="EMBL" id="KAG0256356.1"/>
    </source>
</evidence>
<sequence length="463" mass="51683">MSHVHPDDIRKLCQGLDRICKSQGSVFRVRWRKHNAGLHPHDHEHDHGSQDSSFIVQGRASRRFEFQGEIFEEWIDPTASPPSPSASTAQEKDSSAANDFAWTEITGALSNGQPMLAIRPLTRLEILEQQESASESSMITASRRSRKEFGQCGTDTSSFKTRTDWKSKSKRMELDEAMKMPGQRNVSALTTLTMTSTPEAVHLKMPGALPDNVSIDVVGNSEHTQHFLQKHSPLFSDSLPHSDREECPGMKMTSIIEFSSMTIVPWTELTAVVLDAWNHWTQTVRAGQGHVQLWCEFILESAIDQTIDIVSWGLTLVGIDCNSVDSELEEQRLSAAGATKRIPSSKSCEQKDCLVYGDHQHQYHRRQQGQEHASKGYQRKMSGLDRASKKILEGYPSLDGVIRNIGNTWLGEKIKSRLDYRLDIVADKVMDWWESSSNDSSMLSESPSSSSSGSAHSGGTIVE</sequence>
<feature type="region of interest" description="Disordered" evidence="1">
    <location>
        <begin position="436"/>
        <end position="463"/>
    </location>
</feature>
<accession>A0A9P6U2G5</accession>
<dbReference type="Proteomes" id="UP000726737">
    <property type="component" value="Unassembled WGS sequence"/>
</dbReference>
<reference evidence="2" key="1">
    <citation type="journal article" date="2020" name="Fungal Divers.">
        <title>Resolving the Mortierellaceae phylogeny through synthesis of multi-gene phylogenetics and phylogenomics.</title>
        <authorList>
            <person name="Vandepol N."/>
            <person name="Liber J."/>
            <person name="Desiro A."/>
            <person name="Na H."/>
            <person name="Kennedy M."/>
            <person name="Barry K."/>
            <person name="Grigoriev I.V."/>
            <person name="Miller A.N."/>
            <person name="O'Donnell K."/>
            <person name="Stajich J.E."/>
            <person name="Bonito G."/>
        </authorList>
    </citation>
    <scope>NUCLEOTIDE SEQUENCE</scope>
    <source>
        <strain evidence="2">KOD948</strain>
    </source>
</reference>
<feature type="region of interest" description="Disordered" evidence="1">
    <location>
        <begin position="75"/>
        <end position="95"/>
    </location>
</feature>
<dbReference type="EMBL" id="JAAAJA010000303">
    <property type="protein sequence ID" value="KAG0256356.1"/>
    <property type="molecule type" value="Genomic_DNA"/>
</dbReference>
<comment type="caution">
    <text evidence="2">The sequence shown here is derived from an EMBL/GenBank/DDBJ whole genome shotgun (WGS) entry which is preliminary data.</text>
</comment>
<evidence type="ECO:0000256" key="1">
    <source>
        <dbReference type="SAM" id="MobiDB-lite"/>
    </source>
</evidence>
<organism evidence="2 3">
    <name type="scientific">Mortierella polycephala</name>
    <dbReference type="NCBI Taxonomy" id="41804"/>
    <lineage>
        <taxon>Eukaryota</taxon>
        <taxon>Fungi</taxon>
        <taxon>Fungi incertae sedis</taxon>
        <taxon>Mucoromycota</taxon>
        <taxon>Mortierellomycotina</taxon>
        <taxon>Mortierellomycetes</taxon>
        <taxon>Mortierellales</taxon>
        <taxon>Mortierellaceae</taxon>
        <taxon>Mortierella</taxon>
    </lineage>
</organism>
<proteinExistence type="predicted"/>